<reference evidence="8" key="1">
    <citation type="submission" date="2022-08" db="EMBL/GenBank/DDBJ databases">
        <title>Genomic Encyclopedia of Type Strains, Phase V (KMG-V): Genome sequencing to study the core and pangenomes of soil and plant-associated prokaryotes.</title>
        <authorList>
            <person name="Whitman W."/>
        </authorList>
    </citation>
    <scope>NUCLEOTIDE SEQUENCE</scope>
    <source>
        <strain evidence="8">0</strain>
        <strain evidence="9">SP3012</strain>
    </source>
</reference>
<evidence type="ECO:0000256" key="6">
    <source>
        <dbReference type="RuleBase" id="RU368020"/>
    </source>
</evidence>
<dbReference type="InterPro" id="IPR017896">
    <property type="entry name" value="4Fe4S_Fe-S-bd"/>
</dbReference>
<evidence type="ECO:0000313" key="10">
    <source>
        <dbReference type="Proteomes" id="UP001155027"/>
    </source>
</evidence>
<evidence type="ECO:0000313" key="9">
    <source>
        <dbReference type="EMBL" id="MCS4037485.1"/>
    </source>
</evidence>
<dbReference type="EMBL" id="JANUAU010000002">
    <property type="protein sequence ID" value="MCS3676911.1"/>
    <property type="molecule type" value="Genomic_DNA"/>
</dbReference>
<dbReference type="Gene3D" id="3.30.70.20">
    <property type="match status" value="1"/>
</dbReference>
<dbReference type="Proteomes" id="UP001155027">
    <property type="component" value="Unassembled WGS sequence"/>
</dbReference>
<dbReference type="InterPro" id="IPR051269">
    <property type="entry name" value="Fe-S_cluster_ET"/>
</dbReference>
<accession>A0A9X2PRA5</accession>
<evidence type="ECO:0000313" key="8">
    <source>
        <dbReference type="EMBL" id="MCS3676911.1"/>
    </source>
</evidence>
<dbReference type="SUPFAM" id="SSF54862">
    <property type="entry name" value="4Fe-4S ferredoxins"/>
    <property type="match status" value="1"/>
</dbReference>
<keyword evidence="4 6" id="KW-0408">Iron</keyword>
<sequence>MADTREREISGQTVRIDRTLCIGSGNCTNIAPEIYVIREDNIVDFQDETPDIEQGRLEEAAALCPVDALIVEDEDGERIVP</sequence>
<dbReference type="PANTHER" id="PTHR36923">
    <property type="entry name" value="FERREDOXIN"/>
    <property type="match status" value="1"/>
</dbReference>
<keyword evidence="5 6" id="KW-0411">Iron-sulfur</keyword>
<evidence type="ECO:0000256" key="5">
    <source>
        <dbReference type="ARBA" id="ARBA00023014"/>
    </source>
</evidence>
<dbReference type="InterPro" id="IPR001080">
    <property type="entry name" value="3Fe4S_ferredoxin"/>
</dbReference>
<dbReference type="EMBL" id="JANUBF010000020">
    <property type="protein sequence ID" value="MCS4037485.1"/>
    <property type="molecule type" value="Genomic_DNA"/>
</dbReference>
<evidence type="ECO:0000256" key="1">
    <source>
        <dbReference type="ARBA" id="ARBA00022448"/>
    </source>
</evidence>
<dbReference type="Proteomes" id="UP001155040">
    <property type="component" value="Unassembled WGS sequence"/>
</dbReference>
<organism evidence="8 10">
    <name type="scientific">Salinibacter ruber</name>
    <dbReference type="NCBI Taxonomy" id="146919"/>
    <lineage>
        <taxon>Bacteria</taxon>
        <taxon>Pseudomonadati</taxon>
        <taxon>Rhodothermota</taxon>
        <taxon>Rhodothermia</taxon>
        <taxon>Rhodothermales</taxon>
        <taxon>Salinibacteraceae</taxon>
        <taxon>Salinibacter</taxon>
    </lineage>
</organism>
<feature type="domain" description="4Fe-4S ferredoxin-type" evidence="7">
    <location>
        <begin position="12"/>
        <end position="42"/>
    </location>
</feature>
<dbReference type="AlphaFoldDB" id="A0A9X2PRA5"/>
<dbReference type="GO" id="GO:0009055">
    <property type="term" value="F:electron transfer activity"/>
    <property type="evidence" value="ECO:0007669"/>
    <property type="project" value="UniProtKB-UniRule"/>
</dbReference>
<keyword evidence="2 6" id="KW-0479">Metal-binding</keyword>
<evidence type="ECO:0000256" key="2">
    <source>
        <dbReference type="ARBA" id="ARBA00022723"/>
    </source>
</evidence>
<protein>
    <recommendedName>
        <fullName evidence="6">Ferredoxin</fullName>
    </recommendedName>
</protein>
<evidence type="ECO:0000256" key="3">
    <source>
        <dbReference type="ARBA" id="ARBA00022982"/>
    </source>
</evidence>
<dbReference type="Pfam" id="PF13370">
    <property type="entry name" value="Fer4_13"/>
    <property type="match status" value="1"/>
</dbReference>
<keyword evidence="3 6" id="KW-0249">Electron transport</keyword>
<gene>
    <name evidence="8" type="ORF">GGP71_000818</name>
    <name evidence="9" type="ORF">GGQ01_002568</name>
</gene>
<dbReference type="RefSeq" id="WP_103016888.1">
    <property type="nucleotide sequence ID" value="NZ_CALTSD010000036.1"/>
</dbReference>
<name>A0A9X2PRA5_9BACT</name>
<comment type="caution">
    <text evidence="8">The sequence shown here is derived from an EMBL/GenBank/DDBJ whole genome shotgun (WGS) entry which is preliminary data.</text>
</comment>
<proteinExistence type="predicted"/>
<evidence type="ECO:0000259" key="7">
    <source>
        <dbReference type="PROSITE" id="PS51379"/>
    </source>
</evidence>
<dbReference type="PANTHER" id="PTHR36923:SF3">
    <property type="entry name" value="FERREDOXIN"/>
    <property type="match status" value="1"/>
</dbReference>
<comment type="function">
    <text evidence="6">Ferredoxins are iron-sulfur proteins that transfer electrons in a wide variety of metabolic reactions.</text>
</comment>
<evidence type="ECO:0000256" key="4">
    <source>
        <dbReference type="ARBA" id="ARBA00023004"/>
    </source>
</evidence>
<dbReference type="PROSITE" id="PS51379">
    <property type="entry name" value="4FE4S_FER_2"/>
    <property type="match status" value="1"/>
</dbReference>
<dbReference type="GO" id="GO:0051536">
    <property type="term" value="F:iron-sulfur cluster binding"/>
    <property type="evidence" value="ECO:0007669"/>
    <property type="project" value="UniProtKB-KW"/>
</dbReference>
<dbReference type="PRINTS" id="PR00352">
    <property type="entry name" value="3FE4SFRDOXIN"/>
</dbReference>
<keyword evidence="1 6" id="KW-0813">Transport</keyword>
<dbReference type="GO" id="GO:0005506">
    <property type="term" value="F:iron ion binding"/>
    <property type="evidence" value="ECO:0007669"/>
    <property type="project" value="UniProtKB-UniRule"/>
</dbReference>